<evidence type="ECO:0000256" key="1">
    <source>
        <dbReference type="ARBA" id="ARBA00004328"/>
    </source>
</evidence>
<keyword evidence="3 6" id="KW-1140">T=1 icosahedral capsid protein</keyword>
<dbReference type="InterPro" id="IPR004219">
    <property type="entry name" value="TTvirus_Unk"/>
</dbReference>
<feature type="region of interest" description="Disordered" evidence="7">
    <location>
        <begin position="554"/>
        <end position="583"/>
    </location>
</feature>
<evidence type="ECO:0000313" key="8">
    <source>
        <dbReference type="EMBL" id="QOI17549.1"/>
    </source>
</evidence>
<dbReference type="GO" id="GO:0039615">
    <property type="term" value="C:T=1 icosahedral viral capsid"/>
    <property type="evidence" value="ECO:0007669"/>
    <property type="project" value="UniProtKB-UniRule"/>
</dbReference>
<evidence type="ECO:0000256" key="3">
    <source>
        <dbReference type="ARBA" id="ARBA00022431"/>
    </source>
</evidence>
<comment type="subcellular location">
    <subcellularLocation>
        <location evidence="1 6">Virion</location>
    </subcellularLocation>
</comment>
<name>A0A7L8Y9X5_9VIRU</name>
<evidence type="ECO:0000256" key="4">
    <source>
        <dbReference type="ARBA" id="ARBA00022561"/>
    </source>
</evidence>
<dbReference type="EMBL" id="MT783403">
    <property type="protein sequence ID" value="QOI17549.1"/>
    <property type="molecule type" value="Genomic_DNA"/>
</dbReference>
<protein>
    <recommendedName>
        <fullName evidence="6">Capsid protein</fullName>
    </recommendedName>
</protein>
<proteinExistence type="inferred from homology"/>
<comment type="function">
    <text evidence="6">Self-assembles to form an icosahedral capsid.</text>
</comment>
<evidence type="ECO:0000256" key="7">
    <source>
        <dbReference type="SAM" id="MobiDB-lite"/>
    </source>
</evidence>
<dbReference type="Pfam" id="PF02956">
    <property type="entry name" value="TT_ORF1"/>
    <property type="match status" value="1"/>
</dbReference>
<comment type="similarity">
    <text evidence="2 6">Belongs to the anelloviridae capsid protein family.</text>
</comment>
<feature type="compositionally biased region" description="Polar residues" evidence="7">
    <location>
        <begin position="569"/>
        <end position="583"/>
    </location>
</feature>
<reference evidence="8" key="1">
    <citation type="submission" date="2020-07" db="EMBL/GenBank/DDBJ databases">
        <authorList>
            <person name="Zhang W."/>
            <person name="Yang S."/>
        </authorList>
    </citation>
    <scope>NUCLEOTIDE SEQUENCE</scope>
    <source>
        <strain evidence="8">Ydyzj-2020</strain>
    </source>
</reference>
<evidence type="ECO:0000256" key="2">
    <source>
        <dbReference type="ARBA" id="ARBA00006131"/>
    </source>
</evidence>
<keyword evidence="5 6" id="KW-0946">Virion</keyword>
<keyword evidence="4 6" id="KW-0167">Capsid protein</keyword>
<evidence type="ECO:0000256" key="5">
    <source>
        <dbReference type="ARBA" id="ARBA00022844"/>
    </source>
</evidence>
<sequence>MPWRRTYYRRRWRRRRPYFWRPRQTFRRRLYRRRRWVRKNRYKKKLKKLTLKEYQPHSIRKCLVKGLLCLFQTNIQRISYNFDMYEESFIPQKLPGGGGFSIKNLSLQSLYIEHIHGHNIFTKTNKPYQLVRYIGCKIKMYQSKDIDYIISYSNTWPLKSSLLMYNSMQPAIHALEKNKIIVPSKETQRRKRPYRKAFIPPPTQMINKWYFQADIANKPLFMLRTSSCSLDHWYIGTRMESTNITITSLNTFMLQNRQWGSNTIEYSNRTQGTLQYYLYTSKSTETNPDNIPLKSLVFLSNTKDHVLGESWEEYLQHKPTETIEATWFQQYQTDRGTWGNPFHEEFLKPNEPVYTSHAKWATILTKLESTKNSGYNAKVKDLTGYTFTKIDMTYEVRYNPYKDDGVSNECYFLSTRAPEHGWDPPTNTDLTNENLPLWILLYGFADFQKKLGKRQHIDTDYILVVRTQNTQPNRQILAPISMSFIEGWSPYETEFNPLDQARWFPGFQYQQEINNEICLCGPGTPKINKTTTAEAKIEYKFIFKWGGELPPMDLIDNPSEKPSYPVPSSKLTTNSLQNPTQRPETMLYPFDERQGFITKKAAKRICKDWTTKEASLLSTGPRFAESPQTQETQETSSSEEEEEENLFQQLINQRAKQQRLKQRILLTIQKLAKSQ</sequence>
<organism evidence="8">
    <name type="scientific">TTV-like mini virus</name>
    <dbReference type="NCBI Taxonomy" id="93678"/>
    <lineage>
        <taxon>Viruses</taxon>
        <taxon>Monodnaviria</taxon>
        <taxon>Shotokuvirae</taxon>
        <taxon>Commensaviricota</taxon>
        <taxon>Cardeaviricetes</taxon>
        <taxon>Sanitavirales</taxon>
        <taxon>Anelloviridae</taxon>
        <taxon>Betatorquevirus</taxon>
    </lineage>
</organism>
<accession>A0A7L8Y9X5</accession>
<evidence type="ECO:0000256" key="6">
    <source>
        <dbReference type="RuleBase" id="RU361230"/>
    </source>
</evidence>
<feature type="region of interest" description="Disordered" evidence="7">
    <location>
        <begin position="617"/>
        <end position="647"/>
    </location>
</feature>